<sequence length="223" mass="24926">MSQQSSGATTEDKGVSVTLMPSIMIETTENQILEVGMYPLVKHSPVIRKMLYTYCSNPQLLDPVLRLDPGFDTPTLLKVIEWCDHYRDWDPSVPMELSEISDWDAQFLKMDMKALLEVVKASYYLEIDGLGDVTCHGLAQLMEGKSPQQLREMFNIVNDFRSDEEVIARACLEARASACLHARMSTSSKQSRKQARAAARSKQASSQSSSSTSSKVADDSYSR</sequence>
<keyword evidence="2" id="KW-0833">Ubl conjugation pathway</keyword>
<reference evidence="5" key="1">
    <citation type="submission" date="2020-11" db="EMBL/GenBank/DDBJ databases">
        <authorList>
            <person name="Tran Van P."/>
        </authorList>
    </citation>
    <scope>NUCLEOTIDE SEQUENCE</scope>
</reference>
<evidence type="ECO:0000313" key="5">
    <source>
        <dbReference type="EMBL" id="CAD7279300.1"/>
    </source>
</evidence>
<feature type="compositionally biased region" description="Low complexity" evidence="3">
    <location>
        <begin position="196"/>
        <end position="215"/>
    </location>
</feature>
<dbReference type="Pfam" id="PF01466">
    <property type="entry name" value="Skp1"/>
    <property type="match status" value="1"/>
</dbReference>
<evidence type="ECO:0000256" key="2">
    <source>
        <dbReference type="ARBA" id="ARBA00022786"/>
    </source>
</evidence>
<dbReference type="InterPro" id="IPR016072">
    <property type="entry name" value="Skp1_comp_dimer"/>
</dbReference>
<dbReference type="InterPro" id="IPR036296">
    <property type="entry name" value="SKP1-like_dim_sf"/>
</dbReference>
<dbReference type="InterPro" id="IPR001232">
    <property type="entry name" value="SKP1-like"/>
</dbReference>
<name>A0A7R9BRK0_9CRUS</name>
<dbReference type="SUPFAM" id="SSF81382">
    <property type="entry name" value="Skp1 dimerisation domain-like"/>
    <property type="match status" value="1"/>
</dbReference>
<feature type="region of interest" description="Disordered" evidence="3">
    <location>
        <begin position="183"/>
        <end position="223"/>
    </location>
</feature>
<dbReference type="SMART" id="SM00512">
    <property type="entry name" value="Skp1"/>
    <property type="match status" value="1"/>
</dbReference>
<dbReference type="AlphaFoldDB" id="A0A7R9BRK0"/>
<feature type="domain" description="SKP1 component dimerisation" evidence="4">
    <location>
        <begin position="129"/>
        <end position="165"/>
    </location>
</feature>
<dbReference type="InterPro" id="IPR016897">
    <property type="entry name" value="SKP1"/>
</dbReference>
<dbReference type="EMBL" id="CAJPEX010001578">
    <property type="protein sequence ID" value="CAG0919452.1"/>
    <property type="molecule type" value="Genomic_DNA"/>
</dbReference>
<protein>
    <recommendedName>
        <fullName evidence="4">SKP1 component dimerisation domain-containing protein</fullName>
    </recommendedName>
</protein>
<evidence type="ECO:0000256" key="1">
    <source>
        <dbReference type="ARBA" id="ARBA00009993"/>
    </source>
</evidence>
<keyword evidence="6" id="KW-1185">Reference proteome</keyword>
<evidence type="ECO:0000256" key="3">
    <source>
        <dbReference type="SAM" id="MobiDB-lite"/>
    </source>
</evidence>
<comment type="similarity">
    <text evidence="1">Belongs to the SKP1 family.</text>
</comment>
<evidence type="ECO:0000259" key="4">
    <source>
        <dbReference type="Pfam" id="PF01466"/>
    </source>
</evidence>
<proteinExistence type="inferred from homology"/>
<dbReference type="Gene3D" id="3.30.710.10">
    <property type="entry name" value="Potassium Channel Kv1.1, Chain A"/>
    <property type="match status" value="1"/>
</dbReference>
<accession>A0A7R9BRK0</accession>
<dbReference type="EMBL" id="OA883615">
    <property type="protein sequence ID" value="CAD7279300.1"/>
    <property type="molecule type" value="Genomic_DNA"/>
</dbReference>
<dbReference type="OrthoDB" id="10266265at2759"/>
<dbReference type="SUPFAM" id="SSF54695">
    <property type="entry name" value="POZ domain"/>
    <property type="match status" value="1"/>
</dbReference>
<dbReference type="PANTHER" id="PTHR11165">
    <property type="entry name" value="SKP1"/>
    <property type="match status" value="1"/>
</dbReference>
<gene>
    <name evidence="5" type="ORF">NMOB1V02_LOCUS6976</name>
</gene>
<dbReference type="Proteomes" id="UP000678499">
    <property type="component" value="Unassembled WGS sequence"/>
</dbReference>
<organism evidence="5">
    <name type="scientific">Notodromas monacha</name>
    <dbReference type="NCBI Taxonomy" id="399045"/>
    <lineage>
        <taxon>Eukaryota</taxon>
        <taxon>Metazoa</taxon>
        <taxon>Ecdysozoa</taxon>
        <taxon>Arthropoda</taxon>
        <taxon>Crustacea</taxon>
        <taxon>Oligostraca</taxon>
        <taxon>Ostracoda</taxon>
        <taxon>Podocopa</taxon>
        <taxon>Podocopida</taxon>
        <taxon>Cypridocopina</taxon>
        <taxon>Cypridoidea</taxon>
        <taxon>Cyprididae</taxon>
        <taxon>Notodromas</taxon>
    </lineage>
</organism>
<dbReference type="GO" id="GO:0006511">
    <property type="term" value="P:ubiquitin-dependent protein catabolic process"/>
    <property type="evidence" value="ECO:0007669"/>
    <property type="project" value="InterPro"/>
</dbReference>
<dbReference type="InterPro" id="IPR011333">
    <property type="entry name" value="SKP1/BTB/POZ_sf"/>
</dbReference>
<evidence type="ECO:0000313" key="6">
    <source>
        <dbReference type="Proteomes" id="UP000678499"/>
    </source>
</evidence>